<dbReference type="AlphaFoldDB" id="A0AAV7N982"/>
<evidence type="ECO:0000313" key="2">
    <source>
        <dbReference type="Proteomes" id="UP001066276"/>
    </source>
</evidence>
<evidence type="ECO:0000313" key="1">
    <source>
        <dbReference type="EMBL" id="KAJ1111122.1"/>
    </source>
</evidence>
<sequence length="85" mass="9150">MAGAGEGTCEPSARGAGSLWQEWVNRLQEEHGPRGRSRRTMVLVAGAGEEAHELSAAGAGSSWHERVKGVMIRLQEDHGARCRRG</sequence>
<dbReference type="Proteomes" id="UP001066276">
    <property type="component" value="Chromosome 9"/>
</dbReference>
<protein>
    <submittedName>
        <fullName evidence="1">Uncharacterized protein</fullName>
    </submittedName>
</protein>
<dbReference type="EMBL" id="JANPWB010000013">
    <property type="protein sequence ID" value="KAJ1111122.1"/>
    <property type="molecule type" value="Genomic_DNA"/>
</dbReference>
<name>A0AAV7N982_PLEWA</name>
<reference evidence="1" key="1">
    <citation type="journal article" date="2022" name="bioRxiv">
        <title>Sequencing and chromosome-scale assembly of the giantPleurodeles waltlgenome.</title>
        <authorList>
            <person name="Brown T."/>
            <person name="Elewa A."/>
            <person name="Iarovenko S."/>
            <person name="Subramanian E."/>
            <person name="Araus A.J."/>
            <person name="Petzold A."/>
            <person name="Susuki M."/>
            <person name="Suzuki K.-i.T."/>
            <person name="Hayashi T."/>
            <person name="Toyoda A."/>
            <person name="Oliveira C."/>
            <person name="Osipova E."/>
            <person name="Leigh N.D."/>
            <person name="Simon A."/>
            <person name="Yun M.H."/>
        </authorList>
    </citation>
    <scope>NUCLEOTIDE SEQUENCE</scope>
    <source>
        <strain evidence="1">20211129_DDA</strain>
        <tissue evidence="1">Liver</tissue>
    </source>
</reference>
<organism evidence="1 2">
    <name type="scientific">Pleurodeles waltl</name>
    <name type="common">Iberian ribbed newt</name>
    <dbReference type="NCBI Taxonomy" id="8319"/>
    <lineage>
        <taxon>Eukaryota</taxon>
        <taxon>Metazoa</taxon>
        <taxon>Chordata</taxon>
        <taxon>Craniata</taxon>
        <taxon>Vertebrata</taxon>
        <taxon>Euteleostomi</taxon>
        <taxon>Amphibia</taxon>
        <taxon>Batrachia</taxon>
        <taxon>Caudata</taxon>
        <taxon>Salamandroidea</taxon>
        <taxon>Salamandridae</taxon>
        <taxon>Pleurodelinae</taxon>
        <taxon>Pleurodeles</taxon>
    </lineage>
</organism>
<keyword evidence="2" id="KW-1185">Reference proteome</keyword>
<proteinExistence type="predicted"/>
<comment type="caution">
    <text evidence="1">The sequence shown here is derived from an EMBL/GenBank/DDBJ whole genome shotgun (WGS) entry which is preliminary data.</text>
</comment>
<gene>
    <name evidence="1" type="ORF">NDU88_008460</name>
</gene>
<accession>A0AAV7N982</accession>